<accession>A0A0F6WPN6</accession>
<dbReference type="EMBL" id="CP011309">
    <property type="protein sequence ID" value="AKF26526.1"/>
    <property type="molecule type" value="Genomic_DNA"/>
</dbReference>
<protein>
    <submittedName>
        <fullName evidence="9">Geranylgeranyl pyrophosphate synthase</fullName>
    </submittedName>
</protein>
<dbReference type="GO" id="GO:0046872">
    <property type="term" value="F:metal ion binding"/>
    <property type="evidence" value="ECO:0007669"/>
    <property type="project" value="UniProtKB-KW"/>
</dbReference>
<dbReference type="PATRIC" id="fig|92706.3.peg.554"/>
<dbReference type="SFLD" id="SFLDG01017">
    <property type="entry name" value="Polyprenyl_Transferase_Like"/>
    <property type="match status" value="1"/>
</dbReference>
<keyword evidence="10" id="KW-1185">Reference proteome</keyword>
<proteinExistence type="inferred from homology"/>
<organism evidence="9 10">
    <name type="scientific">[Brevibacterium] flavum</name>
    <dbReference type="NCBI Taxonomy" id="92706"/>
    <lineage>
        <taxon>Bacteria</taxon>
        <taxon>Bacillati</taxon>
        <taxon>Actinomycetota</taxon>
        <taxon>Actinomycetes</taxon>
        <taxon>Mycobacteriales</taxon>
        <taxon>Corynebacteriaceae</taxon>
        <taxon>Corynebacterium</taxon>
    </lineage>
</organism>
<keyword evidence="6" id="KW-0460">Magnesium</keyword>
<evidence type="ECO:0000313" key="10">
    <source>
        <dbReference type="Proteomes" id="UP000034037"/>
    </source>
</evidence>
<dbReference type="InterPro" id="IPR008949">
    <property type="entry name" value="Isoprenoid_synthase_dom_sf"/>
</dbReference>
<evidence type="ECO:0000256" key="5">
    <source>
        <dbReference type="ARBA" id="ARBA00022723"/>
    </source>
</evidence>
<evidence type="ECO:0000256" key="4">
    <source>
        <dbReference type="ARBA" id="ARBA00022679"/>
    </source>
</evidence>
<comment type="similarity">
    <text evidence="3 7">Belongs to the FPP/GGPP synthase family.</text>
</comment>
<evidence type="ECO:0000256" key="1">
    <source>
        <dbReference type="ARBA" id="ARBA00001946"/>
    </source>
</evidence>
<evidence type="ECO:0000256" key="3">
    <source>
        <dbReference type="ARBA" id="ARBA00006706"/>
    </source>
</evidence>
<evidence type="ECO:0000256" key="7">
    <source>
        <dbReference type="RuleBase" id="RU004466"/>
    </source>
</evidence>
<dbReference type="PANTHER" id="PTHR12001">
    <property type="entry name" value="GERANYLGERANYL PYROPHOSPHATE SYNTHASE"/>
    <property type="match status" value="1"/>
</dbReference>
<comment type="pathway">
    <text evidence="2">Isoprenoid biosynthesis.</text>
</comment>
<dbReference type="PANTHER" id="PTHR12001:SF69">
    <property type="entry name" value="ALL TRANS-POLYPRENYL-DIPHOSPHATE SYNTHASE PDSS1"/>
    <property type="match status" value="1"/>
</dbReference>
<dbReference type="GO" id="GO:0008299">
    <property type="term" value="P:isoprenoid biosynthetic process"/>
    <property type="evidence" value="ECO:0007669"/>
    <property type="project" value="InterPro"/>
</dbReference>
<dbReference type="InterPro" id="IPR033749">
    <property type="entry name" value="Polyprenyl_synt_CS"/>
</dbReference>
<dbReference type="Pfam" id="PF00348">
    <property type="entry name" value="polyprenyl_synt"/>
    <property type="match status" value="1"/>
</dbReference>
<feature type="region of interest" description="Disordered" evidence="8">
    <location>
        <begin position="1"/>
        <end position="27"/>
    </location>
</feature>
<sequence length="350" mass="37808">MSSGRTVPTRSHGLGKEGVSTTGASQVEFGDPELTARINDAMVQVEELLHTELSSGEDFLVDIVMHLTRAGGKRFRPMFALLASEFGEKPLSENVIKAAVVVEITHLATLYHDDVMDEASMRRGVPSANARWDNSVAILAGDILLAHASGLMSLLGTDTVAHFAETFGELVTGQMRETVGPRDTDPIEHYTNVIREKTGVLIASAGYLGAMHAGAAPEHIDALKNFGAAVGMIFQIVDDIIDIFSETHESGKTPGTDLREGVFTLPVLYALREDTPVGAELRDILTGPLEDDETVNHVLELLSQSGGRQAALDEVYRYMDIANAELDRLPDSTVKEALRNLATFTVKRVG</sequence>
<dbReference type="CDD" id="cd00685">
    <property type="entry name" value="Trans_IPPS_HT"/>
    <property type="match status" value="1"/>
</dbReference>
<evidence type="ECO:0000256" key="8">
    <source>
        <dbReference type="SAM" id="MobiDB-lite"/>
    </source>
</evidence>
<dbReference type="SUPFAM" id="SSF48576">
    <property type="entry name" value="Terpenoid synthases"/>
    <property type="match status" value="1"/>
</dbReference>
<dbReference type="InterPro" id="IPR000092">
    <property type="entry name" value="Polyprenyl_synt"/>
</dbReference>
<reference evidence="9 10" key="1">
    <citation type="submission" date="2015-04" db="EMBL/GenBank/DDBJ databases">
        <title>Complete Genome Sequence of Brevibacterium flavum ATCC 15168.</title>
        <authorList>
            <person name="Ahn J."/>
            <person name="Park G."/>
            <person name="Jeon W."/>
            <person name="Jang Y."/>
            <person name="Jang M."/>
            <person name="Lee H."/>
            <person name="Lee H."/>
        </authorList>
    </citation>
    <scope>NUCLEOTIDE SEQUENCE [LARGE SCALE GENOMIC DNA]</scope>
    <source>
        <strain evidence="9 10">ATCC 15168</strain>
    </source>
</reference>
<dbReference type="RefSeq" id="WP_003860519.1">
    <property type="nucleotide sequence ID" value="NZ_CP011309.1"/>
</dbReference>
<dbReference type="GO" id="GO:0004659">
    <property type="term" value="F:prenyltransferase activity"/>
    <property type="evidence" value="ECO:0007669"/>
    <property type="project" value="InterPro"/>
</dbReference>
<name>A0A0F6WPN6_9CORY</name>
<gene>
    <name evidence="9" type="ORF">YH66_02650</name>
</gene>
<dbReference type="HOGENOM" id="CLU_014015_2_3_11"/>
<dbReference type="Gene3D" id="1.10.600.10">
    <property type="entry name" value="Farnesyl Diphosphate Synthase"/>
    <property type="match status" value="1"/>
</dbReference>
<dbReference type="SFLD" id="SFLDS00005">
    <property type="entry name" value="Isoprenoid_Synthase_Type_I"/>
    <property type="match status" value="1"/>
</dbReference>
<keyword evidence="5" id="KW-0479">Metal-binding</keyword>
<dbReference type="AlphaFoldDB" id="A0A0F6WPN6"/>
<comment type="cofactor">
    <cofactor evidence="1">
        <name>Mg(2+)</name>
        <dbReference type="ChEBI" id="CHEBI:18420"/>
    </cofactor>
</comment>
<evidence type="ECO:0000256" key="6">
    <source>
        <dbReference type="ARBA" id="ARBA00022842"/>
    </source>
</evidence>
<dbReference type="PROSITE" id="PS00444">
    <property type="entry name" value="POLYPRENYL_SYNTHASE_2"/>
    <property type="match status" value="1"/>
</dbReference>
<dbReference type="Proteomes" id="UP000034037">
    <property type="component" value="Chromosome"/>
</dbReference>
<keyword evidence="4 7" id="KW-0808">Transferase</keyword>
<evidence type="ECO:0000256" key="2">
    <source>
        <dbReference type="ARBA" id="ARBA00005128"/>
    </source>
</evidence>
<evidence type="ECO:0000313" key="9">
    <source>
        <dbReference type="EMBL" id="AKF26526.1"/>
    </source>
</evidence>